<dbReference type="WBParaSite" id="ES5_v2.g18440.t1">
    <property type="protein sequence ID" value="ES5_v2.g18440.t1"/>
    <property type="gene ID" value="ES5_v2.g18440"/>
</dbReference>
<organism evidence="1 2">
    <name type="scientific">Panagrolaimus sp. ES5</name>
    <dbReference type="NCBI Taxonomy" id="591445"/>
    <lineage>
        <taxon>Eukaryota</taxon>
        <taxon>Metazoa</taxon>
        <taxon>Ecdysozoa</taxon>
        <taxon>Nematoda</taxon>
        <taxon>Chromadorea</taxon>
        <taxon>Rhabditida</taxon>
        <taxon>Tylenchina</taxon>
        <taxon>Panagrolaimomorpha</taxon>
        <taxon>Panagrolaimoidea</taxon>
        <taxon>Panagrolaimidae</taxon>
        <taxon>Panagrolaimus</taxon>
    </lineage>
</organism>
<accession>A0AC34FMP6</accession>
<sequence length="773" mass="87591">MRLIFLLFLSLIYDIRSEEIVEDIDDGHSSTGAILRKQEGYAQSSSQGGTIAFFRSKPRVNAVRTFSEGYVGGDRTPHLRETIHDGNYDHDLHTAYRLPLQRLSDQQLSMILKKHSPEVRDGVTHMSRVEMINEVQEKIVQKSTKKLMRPTLLTNINVLPEEVTIDNEPVANPKTHQRTTVASMISSTDAPTYATPHLIKAKKGELRRSQKNIPELETEEQNANVQQFKSERLRKLSTKLRHVKARYDAMKTEYLQRLRQINERKISLAIRTRPVATTEAAPIHVEPSFIDKEFFEEPKKVISTTLIDNEPSGSHETASPVKIQIVPSKSRKVKTTSVHALVDNEPESREIISPHVIPLIDNEPVESEAIATTQTSTTSRNDWQQAMIDKLRKIVEKAKAQQNRIYQNTDTPNEQQQSIGTNDSQKISTLSAPHAHSISRQYASKVVVHKHVLPVVGLHDGGNVSGEEVEEINTEQPATETPTTEEPLPKGMVDNESHGGRSGFKFAMKKVGEISTSELLGQLNEELETAEEESTTSLPTTTASVATTTTEEEISTTQIVESNDEELDLFAESDEEAICDAISCDFEKGDLCEWEASQDELSPSSPHYHRRHRKAHFIRRTWHNWQGRYRNRVTGIARAQMFSFDNQRFAAAYVRPFQRATLTGKLLSGEKETIRFRGWEATRNVQLKVCCDTTETCVFETEIGVYRGSRRWREHTATCPKGTTQIIFECINHGIYQGACGIDNIHLMNAYCPQVIPITGMHDNERRRKLKHF</sequence>
<name>A0AC34FMP6_9BILA</name>
<proteinExistence type="predicted"/>
<reference evidence="2" key="1">
    <citation type="submission" date="2022-11" db="UniProtKB">
        <authorList>
            <consortium name="WormBaseParasite"/>
        </authorList>
    </citation>
    <scope>IDENTIFICATION</scope>
</reference>
<evidence type="ECO:0000313" key="2">
    <source>
        <dbReference type="WBParaSite" id="ES5_v2.g18440.t1"/>
    </source>
</evidence>
<protein>
    <submittedName>
        <fullName evidence="2">Uncharacterized protein</fullName>
    </submittedName>
</protein>
<evidence type="ECO:0000313" key="1">
    <source>
        <dbReference type="Proteomes" id="UP000887579"/>
    </source>
</evidence>
<dbReference type="Proteomes" id="UP000887579">
    <property type="component" value="Unplaced"/>
</dbReference>